<evidence type="ECO:0000256" key="5">
    <source>
        <dbReference type="SAM" id="Phobius"/>
    </source>
</evidence>
<feature type="transmembrane region" description="Helical" evidence="5">
    <location>
        <begin position="318"/>
        <end position="342"/>
    </location>
</feature>
<dbReference type="PANTHER" id="PTHR10846">
    <property type="entry name" value="SODIUM/POTASSIUM/CALCIUM EXCHANGER"/>
    <property type="match status" value="1"/>
</dbReference>
<dbReference type="Proteomes" id="UP000183894">
    <property type="component" value="Unassembled WGS sequence"/>
</dbReference>
<evidence type="ECO:0000256" key="3">
    <source>
        <dbReference type="ARBA" id="ARBA00022989"/>
    </source>
</evidence>
<dbReference type="GO" id="GO:0005262">
    <property type="term" value="F:calcium channel activity"/>
    <property type="evidence" value="ECO:0007669"/>
    <property type="project" value="TreeGrafter"/>
</dbReference>
<dbReference type="Pfam" id="PF01699">
    <property type="entry name" value="Na_Ca_ex"/>
    <property type="match status" value="2"/>
</dbReference>
<evidence type="ECO:0000256" key="2">
    <source>
        <dbReference type="ARBA" id="ARBA00022692"/>
    </source>
</evidence>
<dbReference type="GO" id="GO:0006874">
    <property type="term" value="P:intracellular calcium ion homeostasis"/>
    <property type="evidence" value="ECO:0007669"/>
    <property type="project" value="TreeGrafter"/>
</dbReference>
<comment type="subcellular location">
    <subcellularLocation>
        <location evidence="1">Membrane</location>
        <topology evidence="1">Multi-pass membrane protein</topology>
    </subcellularLocation>
</comment>
<protein>
    <submittedName>
        <fullName evidence="7">Cation:H+ antiporter</fullName>
    </submittedName>
</protein>
<feature type="domain" description="Sodium/calcium exchanger membrane region" evidence="6">
    <location>
        <begin position="191"/>
        <end position="331"/>
    </location>
</feature>
<feature type="transmembrane region" description="Helical" evidence="5">
    <location>
        <begin position="37"/>
        <end position="58"/>
    </location>
</feature>
<evidence type="ECO:0000256" key="1">
    <source>
        <dbReference type="ARBA" id="ARBA00004141"/>
    </source>
</evidence>
<keyword evidence="2 5" id="KW-0812">Transmembrane</keyword>
<dbReference type="InterPro" id="IPR044880">
    <property type="entry name" value="NCX_ion-bd_dom_sf"/>
</dbReference>
<evidence type="ECO:0000259" key="6">
    <source>
        <dbReference type="Pfam" id="PF01699"/>
    </source>
</evidence>
<evidence type="ECO:0000256" key="4">
    <source>
        <dbReference type="ARBA" id="ARBA00023136"/>
    </source>
</evidence>
<dbReference type="GO" id="GO:0008273">
    <property type="term" value="F:calcium, potassium:sodium antiporter activity"/>
    <property type="evidence" value="ECO:0007669"/>
    <property type="project" value="TreeGrafter"/>
</dbReference>
<dbReference type="InterPro" id="IPR004837">
    <property type="entry name" value="NaCa_Exmemb"/>
</dbReference>
<dbReference type="PANTHER" id="PTHR10846:SF8">
    <property type="entry name" value="INNER MEMBRANE PROTEIN YRBG"/>
    <property type="match status" value="1"/>
</dbReference>
<dbReference type="Gene3D" id="1.20.1420.30">
    <property type="entry name" value="NCX, central ion-binding region"/>
    <property type="match status" value="1"/>
</dbReference>
<gene>
    <name evidence="7" type="ORF">SAMN04488691_105227</name>
</gene>
<organism evidence="7 8">
    <name type="scientific">Haloferax larsenii</name>
    <dbReference type="NCBI Taxonomy" id="302484"/>
    <lineage>
        <taxon>Archaea</taxon>
        <taxon>Methanobacteriati</taxon>
        <taxon>Methanobacteriota</taxon>
        <taxon>Stenosarchaea group</taxon>
        <taxon>Halobacteria</taxon>
        <taxon>Halobacteriales</taxon>
        <taxon>Haloferacaceae</taxon>
        <taxon>Haloferax</taxon>
    </lineage>
</organism>
<dbReference type="EMBL" id="FOAD01000005">
    <property type="protein sequence ID" value="SEL53797.1"/>
    <property type="molecule type" value="Genomic_DNA"/>
</dbReference>
<keyword evidence="4 5" id="KW-0472">Membrane</keyword>
<feature type="transmembrane region" description="Helical" evidence="5">
    <location>
        <begin position="264"/>
        <end position="283"/>
    </location>
</feature>
<keyword evidence="3 5" id="KW-1133">Transmembrane helix</keyword>
<proteinExistence type="predicted"/>
<dbReference type="InterPro" id="IPR004481">
    <property type="entry name" value="K/Na/Ca-exchanger"/>
</dbReference>
<evidence type="ECO:0000313" key="8">
    <source>
        <dbReference type="Proteomes" id="UP000183894"/>
    </source>
</evidence>
<reference evidence="7 8" key="1">
    <citation type="submission" date="2016-10" db="EMBL/GenBank/DDBJ databases">
        <authorList>
            <person name="de Groot N.N."/>
        </authorList>
    </citation>
    <scope>NUCLEOTIDE SEQUENCE [LARGE SCALE GENOMIC DNA]</scope>
    <source>
        <strain evidence="7 8">CDM_5</strain>
    </source>
</reference>
<feature type="domain" description="Sodium/calcium exchanger membrane region" evidence="6">
    <location>
        <begin position="11"/>
        <end position="168"/>
    </location>
</feature>
<dbReference type="GO" id="GO:0005886">
    <property type="term" value="C:plasma membrane"/>
    <property type="evidence" value="ECO:0007669"/>
    <property type="project" value="TreeGrafter"/>
</dbReference>
<feature type="transmembrane region" description="Helical" evidence="5">
    <location>
        <begin position="147"/>
        <end position="168"/>
    </location>
</feature>
<evidence type="ECO:0000313" key="7">
    <source>
        <dbReference type="EMBL" id="SEL53797.1"/>
    </source>
</evidence>
<feature type="transmembrane region" description="Helical" evidence="5">
    <location>
        <begin position="70"/>
        <end position="95"/>
    </location>
</feature>
<accession>A0A1H7R2M2</accession>
<feature type="transmembrane region" description="Helical" evidence="5">
    <location>
        <begin position="115"/>
        <end position="135"/>
    </location>
</feature>
<sequence>MVAVASLPVLVVFAVVGSALAWKGGDLLVRASDRLGAYYGLPAIVQGAVIAAVGSSFPELSSIIIATLRYGAFDIGIGAIVGSAVFNILVIPAVSALAGENQRLASNRDLVYKEAQFYLLSLAVLVLTFSLAVIYRPANGPEQLDGVVTPALATIPLALYGLYLFMQYHDTLDHRAMLTQVVNDVNPLRQWVALVVSLVVILVGAELLVRAAVGFGDLFGTSTFLWGLTVVAAGTSLPDTFVSVTAARQGNATMSLANVFGSNVFALLVALPAGILVAGGAVIAFEEVVPMMGFLTGASIVFFAVLRTEMALTRGESYVLLGTYGVFLAWLVAESFGVIRLLG</sequence>
<dbReference type="AlphaFoldDB" id="A0A1H7R2M2"/>
<feature type="transmembrane region" description="Helical" evidence="5">
    <location>
        <begin position="188"/>
        <end position="209"/>
    </location>
</feature>
<feature type="transmembrane region" description="Helical" evidence="5">
    <location>
        <begin position="289"/>
        <end position="306"/>
    </location>
</feature>
<name>A0A1H7R2M2_HALLR</name>